<keyword evidence="4 8" id="KW-0479">Metal-binding</keyword>
<sequence length="503" mass="58219">MDLVGYFEIFLAIVCFLLLRCYRNRHELLSNWPLVGMLPHLLLNIHRLYDWFISIAEQSQGTYRLKGPWFANMDMLGTVDPANVHYIMHANFANYPKGPEFKKMFDIFGDGLFSADSDSWKYQRKIAKALTTNRQFMQVLVKTSRDKVEKGLIPLLEHVCTHGLVVDLQSLVHRFSLDIGITLVTGYDPQNLSIKFPKDPFSEAIDVIEDIIFYRHVTPEIFWKLQRWLGFGLEPKMKESWETVDNIIANYISRKRKELSNENNLQKDGEFADLLTSYITMEGEISRSDKDKFMRDTMFNFLIAGRENSLSWFFWLVYTNPRVLAKIREELKSLAPANEGEQKWRIFDIEDLKKLVYLHAALSEALRLYPAVPIEHKAPIKPDILPSGHQVDPKMKIIFSAFVMGRMKFIWGEDCLEFKPERFITEGGGIKQVPTYKFVAFNTGPRTCIGKDIALTQMKAMAAAVIHNYDVEVVEGHPVVPHHSSVILHMKHGLMVRINRTQK</sequence>
<dbReference type="GO" id="GO:0005506">
    <property type="term" value="F:iron ion binding"/>
    <property type="evidence" value="ECO:0007669"/>
    <property type="project" value="InterPro"/>
</dbReference>
<reference evidence="9" key="2">
    <citation type="journal article" date="2023" name="Plants (Basel)">
        <title>Annotation of the Turnera subulata (Passifloraceae) Draft Genome Reveals the S-Locus Evolved after the Divergence of Turneroideae from Passifloroideae in a Stepwise Manner.</title>
        <authorList>
            <person name="Henning P.M."/>
            <person name="Roalson E.H."/>
            <person name="Mir W."/>
            <person name="McCubbin A.G."/>
            <person name="Shore J.S."/>
        </authorList>
    </citation>
    <scope>NUCLEOTIDE SEQUENCE</scope>
    <source>
        <strain evidence="9">F60SS</strain>
    </source>
</reference>
<dbReference type="PROSITE" id="PS00086">
    <property type="entry name" value="CYTOCHROME_P450"/>
    <property type="match status" value="1"/>
</dbReference>
<dbReference type="GO" id="GO:0006629">
    <property type="term" value="P:lipid metabolic process"/>
    <property type="evidence" value="ECO:0007669"/>
    <property type="project" value="UniProtKB-ARBA"/>
</dbReference>
<organism evidence="9 10">
    <name type="scientific">Turnera subulata</name>
    <dbReference type="NCBI Taxonomy" id="218843"/>
    <lineage>
        <taxon>Eukaryota</taxon>
        <taxon>Viridiplantae</taxon>
        <taxon>Streptophyta</taxon>
        <taxon>Embryophyta</taxon>
        <taxon>Tracheophyta</taxon>
        <taxon>Spermatophyta</taxon>
        <taxon>Magnoliopsida</taxon>
        <taxon>eudicotyledons</taxon>
        <taxon>Gunneridae</taxon>
        <taxon>Pentapetalae</taxon>
        <taxon>rosids</taxon>
        <taxon>fabids</taxon>
        <taxon>Malpighiales</taxon>
        <taxon>Passifloraceae</taxon>
        <taxon>Turnera</taxon>
    </lineage>
</organism>
<keyword evidence="5 8" id="KW-0560">Oxidoreductase</keyword>
<dbReference type="CDD" id="cd11064">
    <property type="entry name" value="CYP86A"/>
    <property type="match status" value="1"/>
</dbReference>
<dbReference type="OrthoDB" id="1470350at2759"/>
<evidence type="ECO:0008006" key="11">
    <source>
        <dbReference type="Google" id="ProtNLM"/>
    </source>
</evidence>
<reference evidence="9" key="1">
    <citation type="submission" date="2022-02" db="EMBL/GenBank/DDBJ databases">
        <authorList>
            <person name="Henning P.M."/>
            <person name="McCubbin A.G."/>
            <person name="Shore J.S."/>
        </authorList>
    </citation>
    <scope>NUCLEOTIDE SEQUENCE</scope>
    <source>
        <strain evidence="9">F60SS</strain>
        <tissue evidence="9">Leaves</tissue>
    </source>
</reference>
<protein>
    <recommendedName>
        <fullName evidence="11">Alkane hydroxylase MAH1-like</fullName>
    </recommendedName>
</protein>
<dbReference type="PANTHER" id="PTHR24296">
    <property type="entry name" value="CYTOCHROME P450"/>
    <property type="match status" value="1"/>
</dbReference>
<dbReference type="Gene3D" id="1.10.630.10">
    <property type="entry name" value="Cytochrome P450"/>
    <property type="match status" value="1"/>
</dbReference>
<dbReference type="EMBL" id="JAKUCV010006629">
    <property type="protein sequence ID" value="KAJ4826553.1"/>
    <property type="molecule type" value="Genomic_DNA"/>
</dbReference>
<dbReference type="AlphaFoldDB" id="A0A9Q0F7V8"/>
<keyword evidence="3 8" id="KW-0349">Heme</keyword>
<evidence type="ECO:0000256" key="5">
    <source>
        <dbReference type="ARBA" id="ARBA00023002"/>
    </source>
</evidence>
<evidence type="ECO:0000256" key="6">
    <source>
        <dbReference type="ARBA" id="ARBA00023004"/>
    </source>
</evidence>
<evidence type="ECO:0000313" key="9">
    <source>
        <dbReference type="EMBL" id="KAJ4826553.1"/>
    </source>
</evidence>
<dbReference type="GO" id="GO:0004497">
    <property type="term" value="F:monooxygenase activity"/>
    <property type="evidence" value="ECO:0007669"/>
    <property type="project" value="UniProtKB-KW"/>
</dbReference>
<dbReference type="Pfam" id="PF00067">
    <property type="entry name" value="p450"/>
    <property type="match status" value="1"/>
</dbReference>
<comment type="similarity">
    <text evidence="2 8">Belongs to the cytochrome P450 family.</text>
</comment>
<accession>A0A9Q0F7V8</accession>
<dbReference type="InterPro" id="IPR001128">
    <property type="entry name" value="Cyt_P450"/>
</dbReference>
<comment type="cofactor">
    <cofactor evidence="1">
        <name>heme</name>
        <dbReference type="ChEBI" id="CHEBI:30413"/>
    </cofactor>
</comment>
<gene>
    <name evidence="9" type="ORF">Tsubulata_042913</name>
</gene>
<proteinExistence type="inferred from homology"/>
<dbReference type="GO" id="GO:0020037">
    <property type="term" value="F:heme binding"/>
    <property type="evidence" value="ECO:0007669"/>
    <property type="project" value="InterPro"/>
</dbReference>
<dbReference type="InterPro" id="IPR017972">
    <property type="entry name" value="Cyt_P450_CS"/>
</dbReference>
<evidence type="ECO:0000256" key="3">
    <source>
        <dbReference type="ARBA" id="ARBA00022617"/>
    </source>
</evidence>
<keyword evidence="6 8" id="KW-0408">Iron</keyword>
<evidence type="ECO:0000256" key="4">
    <source>
        <dbReference type="ARBA" id="ARBA00022723"/>
    </source>
</evidence>
<evidence type="ECO:0000256" key="1">
    <source>
        <dbReference type="ARBA" id="ARBA00001971"/>
    </source>
</evidence>
<name>A0A9Q0F7V8_9ROSI</name>
<dbReference type="SUPFAM" id="SSF48264">
    <property type="entry name" value="Cytochrome P450"/>
    <property type="match status" value="1"/>
</dbReference>
<keyword evidence="10" id="KW-1185">Reference proteome</keyword>
<dbReference type="PRINTS" id="PR00385">
    <property type="entry name" value="P450"/>
</dbReference>
<evidence type="ECO:0000256" key="2">
    <source>
        <dbReference type="ARBA" id="ARBA00010617"/>
    </source>
</evidence>
<evidence type="ECO:0000256" key="8">
    <source>
        <dbReference type="RuleBase" id="RU000461"/>
    </source>
</evidence>
<keyword evidence="7 8" id="KW-0503">Monooxygenase</keyword>
<evidence type="ECO:0000256" key="7">
    <source>
        <dbReference type="ARBA" id="ARBA00023033"/>
    </source>
</evidence>
<dbReference type="GO" id="GO:0016705">
    <property type="term" value="F:oxidoreductase activity, acting on paired donors, with incorporation or reduction of molecular oxygen"/>
    <property type="evidence" value="ECO:0007669"/>
    <property type="project" value="InterPro"/>
</dbReference>
<dbReference type="InterPro" id="IPR036396">
    <property type="entry name" value="Cyt_P450_sf"/>
</dbReference>
<comment type="caution">
    <text evidence="9">The sequence shown here is derived from an EMBL/GenBank/DDBJ whole genome shotgun (WGS) entry which is preliminary data.</text>
</comment>
<evidence type="ECO:0000313" key="10">
    <source>
        <dbReference type="Proteomes" id="UP001141552"/>
    </source>
</evidence>
<dbReference type="Proteomes" id="UP001141552">
    <property type="component" value="Unassembled WGS sequence"/>
</dbReference>